<dbReference type="EC" id="2.3.2.27" evidence="2"/>
<feature type="domain" description="RING-type" evidence="9">
    <location>
        <begin position="1090"/>
        <end position="1131"/>
    </location>
</feature>
<feature type="region of interest" description="Disordered" evidence="8">
    <location>
        <begin position="632"/>
        <end position="665"/>
    </location>
</feature>
<reference evidence="10 11" key="1">
    <citation type="submission" date="2017-06" db="EMBL/GenBank/DDBJ databases">
        <title>Aedes aegypti genome working group (AGWG) sequencing and assembly.</title>
        <authorList>
            <consortium name="Aedes aegypti Genome Working Group (AGWG)"/>
            <person name="Matthews B.J."/>
        </authorList>
    </citation>
    <scope>NUCLEOTIDE SEQUENCE [LARGE SCALE GENOMIC DNA]</scope>
    <source>
        <strain evidence="10 11">LVP_AGWG</strain>
    </source>
</reference>
<evidence type="ECO:0000256" key="5">
    <source>
        <dbReference type="ARBA" id="ARBA00022771"/>
    </source>
</evidence>
<feature type="region of interest" description="Disordered" evidence="8">
    <location>
        <begin position="562"/>
        <end position="594"/>
    </location>
</feature>
<keyword evidence="6" id="KW-0833">Ubl conjugation pathway</keyword>
<proteinExistence type="predicted"/>
<feature type="compositionally biased region" description="Polar residues" evidence="8">
    <location>
        <begin position="710"/>
        <end position="721"/>
    </location>
</feature>
<feature type="region of interest" description="Disordered" evidence="8">
    <location>
        <begin position="365"/>
        <end position="438"/>
    </location>
</feature>
<reference evidence="10" key="2">
    <citation type="submission" date="2020-05" db="UniProtKB">
        <authorList>
            <consortium name="EnsemblMetazoa"/>
        </authorList>
    </citation>
    <scope>IDENTIFICATION</scope>
    <source>
        <strain evidence="10">LVP_AGWG</strain>
    </source>
</reference>
<keyword evidence="4" id="KW-0479">Metal-binding</keyword>
<keyword evidence="11" id="KW-1185">Reference proteome</keyword>
<protein>
    <recommendedName>
        <fullName evidence="2">RING-type E3 ubiquitin transferase</fullName>
        <ecNumber evidence="2">2.3.2.27</ecNumber>
    </recommendedName>
</protein>
<feature type="compositionally biased region" description="Basic and acidic residues" evidence="8">
    <location>
        <begin position="255"/>
        <end position="264"/>
    </location>
</feature>
<evidence type="ECO:0000256" key="4">
    <source>
        <dbReference type="ARBA" id="ARBA00022723"/>
    </source>
</evidence>
<evidence type="ECO:0000256" key="6">
    <source>
        <dbReference type="ARBA" id="ARBA00022786"/>
    </source>
</evidence>
<dbReference type="InterPro" id="IPR045191">
    <property type="entry name" value="MBR1/2-like"/>
</dbReference>
<feature type="region of interest" description="Disordered" evidence="8">
    <location>
        <begin position="930"/>
        <end position="956"/>
    </location>
</feature>
<feature type="compositionally biased region" description="Polar residues" evidence="8">
    <location>
        <begin position="489"/>
        <end position="521"/>
    </location>
</feature>
<feature type="region of interest" description="Disordered" evidence="8">
    <location>
        <begin position="781"/>
        <end position="863"/>
    </location>
</feature>
<keyword evidence="5" id="KW-0863">Zinc-finger</keyword>
<dbReference type="OrthoDB" id="9984778at2759"/>
<feature type="region of interest" description="Disordered" evidence="8">
    <location>
        <begin position="227"/>
        <end position="287"/>
    </location>
</feature>
<dbReference type="GO" id="GO:0005634">
    <property type="term" value="C:nucleus"/>
    <property type="evidence" value="ECO:0007669"/>
    <property type="project" value="TreeGrafter"/>
</dbReference>
<evidence type="ECO:0000259" key="9">
    <source>
        <dbReference type="PROSITE" id="PS50089"/>
    </source>
</evidence>
<feature type="compositionally biased region" description="Pro residues" evidence="8">
    <location>
        <begin position="373"/>
        <end position="385"/>
    </location>
</feature>
<feature type="compositionally biased region" description="Low complexity" evidence="8">
    <location>
        <begin position="172"/>
        <end position="186"/>
    </location>
</feature>
<dbReference type="PANTHER" id="PTHR22937:SF65">
    <property type="entry name" value="E3 UBIQUITIN-PROTEIN LIGASE ARK2C"/>
    <property type="match status" value="1"/>
</dbReference>
<dbReference type="Proteomes" id="UP000008820">
    <property type="component" value="Chromosome 3"/>
</dbReference>
<dbReference type="PROSITE" id="PS50089">
    <property type="entry name" value="ZF_RING_2"/>
    <property type="match status" value="1"/>
</dbReference>
<dbReference type="Pfam" id="PF13639">
    <property type="entry name" value="zf-RING_2"/>
    <property type="match status" value="1"/>
</dbReference>
<dbReference type="GO" id="GO:0008270">
    <property type="term" value="F:zinc ion binding"/>
    <property type="evidence" value="ECO:0007669"/>
    <property type="project" value="UniProtKB-KW"/>
</dbReference>
<dbReference type="FunFam" id="3.30.40.10:FF:000479">
    <property type="entry name" value="E3 ubiquitin-protein ligase Arkadia"/>
    <property type="match status" value="1"/>
</dbReference>
<evidence type="ECO:0000256" key="7">
    <source>
        <dbReference type="ARBA" id="ARBA00022833"/>
    </source>
</evidence>
<feature type="compositionally biased region" description="Acidic residues" evidence="8">
    <location>
        <begin position="419"/>
        <end position="435"/>
    </location>
</feature>
<feature type="compositionally biased region" description="Low complexity" evidence="8">
    <location>
        <begin position="143"/>
        <end position="153"/>
    </location>
</feature>
<dbReference type="SMART" id="SM00184">
    <property type="entry name" value="RING"/>
    <property type="match status" value="1"/>
</dbReference>
<dbReference type="CDD" id="cd16474">
    <property type="entry name" value="RING-H2_RNF111-like"/>
    <property type="match status" value="1"/>
</dbReference>
<feature type="compositionally biased region" description="Polar residues" evidence="8">
    <location>
        <begin position="735"/>
        <end position="764"/>
    </location>
</feature>
<accession>A0A6I8T9F7</accession>
<keyword evidence="7" id="KW-0862">Zinc</keyword>
<dbReference type="InParanoid" id="A0A6I8T9F7"/>
<dbReference type="Gene3D" id="3.30.40.10">
    <property type="entry name" value="Zinc/RING finger domain, C3HC4 (zinc finger)"/>
    <property type="match status" value="1"/>
</dbReference>
<dbReference type="InterPro" id="IPR013083">
    <property type="entry name" value="Znf_RING/FYVE/PHD"/>
</dbReference>
<evidence type="ECO:0000313" key="10">
    <source>
        <dbReference type="EnsemblMetazoa" id="AAEL004356-PB"/>
    </source>
</evidence>
<feature type="region of interest" description="Disordered" evidence="8">
    <location>
        <begin position="678"/>
        <end position="764"/>
    </location>
</feature>
<feature type="compositionally biased region" description="Low complexity" evidence="8">
    <location>
        <begin position="522"/>
        <end position="540"/>
    </location>
</feature>
<feature type="compositionally biased region" description="Basic and acidic residues" evidence="8">
    <location>
        <begin position="229"/>
        <end position="246"/>
    </location>
</feature>
<evidence type="ECO:0000256" key="2">
    <source>
        <dbReference type="ARBA" id="ARBA00012483"/>
    </source>
</evidence>
<comment type="catalytic activity">
    <reaction evidence="1">
        <text>S-ubiquitinyl-[E2 ubiquitin-conjugating enzyme]-L-cysteine + [acceptor protein]-L-lysine = [E2 ubiquitin-conjugating enzyme]-L-cysteine + N(6)-ubiquitinyl-[acceptor protein]-L-lysine.</text>
        <dbReference type="EC" id="2.3.2.27"/>
    </reaction>
</comment>
<feature type="compositionally biased region" description="Low complexity" evidence="8">
    <location>
        <begin position="934"/>
        <end position="953"/>
    </location>
</feature>
<evidence type="ECO:0000256" key="3">
    <source>
        <dbReference type="ARBA" id="ARBA00022679"/>
    </source>
</evidence>
<evidence type="ECO:0000313" key="11">
    <source>
        <dbReference type="Proteomes" id="UP000008820"/>
    </source>
</evidence>
<dbReference type="SUPFAM" id="SSF57850">
    <property type="entry name" value="RING/U-box"/>
    <property type="match status" value="1"/>
</dbReference>
<dbReference type="EnsemblMetazoa" id="AAEL004356-RB">
    <property type="protein sequence ID" value="AAEL004356-PB"/>
    <property type="gene ID" value="AAEL004356"/>
</dbReference>
<feature type="region of interest" description="Disordered" evidence="8">
    <location>
        <begin position="489"/>
        <end position="542"/>
    </location>
</feature>
<sequence>MEDEGGANGGADPDMHSSPSSGRVFRPDTLRDILDTAIQSNVDSAEVSELDVEPPLFATGSMHDYMPPLVLPRVRNPPNFYESMPTYFPPTAHVESARTNYGLFGPTSFGYFPSHHHYHHHHHAPHVQQQQANRYSPTFHHGSSSSRPNSSGSFAGRQPVDADSAPGPNEGSSSSVTRPRSYTRPPRSSEESEFGWSQYNCHYTPHYAGSWNGDRDVRGGFNRKRHHHNCDLHFRPKKTTQAERSHPNHPVTSLEPRHIKREPPPSRSRVPIKSEPQDHAPTPSEPCRMLPVKKEEKVEPRDNAQIKQETPCSCKCCTTNCSTVERSCPSHHQNMIKKEPKVECANEMKQEYELKKEEDCKAEIDERTEETIPPEPALPEEPMPGPSGLNRHLVDQILQEAASKSGNRRTRRYPRYCYDDDDDYDSDDTDEDDFNQEASENIRISPIIGEYSVLTEVEVEPVNTTDIIKETEADISPVVLNDSMNTSLQTINNSGASSLEEVSSQHNNSSDPLNHARISSDTSDAQTEQSQESAQQRASDVLSAPDLQLDWVTDTSSISDESDVVLVDQDNGNGREPIDLTNESDDDGAMGGGARLGDDAREYNSHGRLSPIPHDQKGRGMFGRCSGFMAYGANGSRNSTPPPQQSQSFHRLRPHHGSQQPHSPIPAQRHFRTFLHQGSREGGYSPSVRRWFPNGRTSRQDPSMMRPTPLLSTNYPATGHNQESHRPAPDGATSGGPTHSGADNGSDSNAGIVIDNTSSGSFNRNIFTPYVPPLGEIFNHRHGVQRGEGNNSGEQRFGCPHSSVESPIDYSNRLGPNGREFDGTNNRRFNDDNNNQPGYESGRQAPPPAGSNHPEPRSYHRSYGYMNHMNRNRYLHTGGVRPPYAVHEQLWNRQHNIQEAHRRMLGELNDYNERVSPHHGALRSRNNLINSSYNNAAGPNPAHSGGAGSSASGSREELFDDGGTYWADRNFNRYGLNYQQDLRVFNHRPRRVSYHTTVYPPMRRNDHQHVHHHMYHHFQPQAILNNAPQVHFSIGLRPSLLSSLNRFVRVIEDTCSNRGATQEMIEHNTFPHKYKRLRRASETDEDSEKCTICLSQFEVDNDVRRLPCMHLFHKDCVDQWLVTNKHCPICRVDIEVHLTKDYSI</sequence>
<dbReference type="AlphaFoldDB" id="A0A6I8T9F7"/>
<organism evidence="10 11">
    <name type="scientific">Aedes aegypti</name>
    <name type="common">Yellowfever mosquito</name>
    <name type="synonym">Culex aegypti</name>
    <dbReference type="NCBI Taxonomy" id="7159"/>
    <lineage>
        <taxon>Eukaryota</taxon>
        <taxon>Metazoa</taxon>
        <taxon>Ecdysozoa</taxon>
        <taxon>Arthropoda</taxon>
        <taxon>Hexapoda</taxon>
        <taxon>Insecta</taxon>
        <taxon>Pterygota</taxon>
        <taxon>Neoptera</taxon>
        <taxon>Endopterygota</taxon>
        <taxon>Diptera</taxon>
        <taxon>Nematocera</taxon>
        <taxon>Culicoidea</taxon>
        <taxon>Culicidae</taxon>
        <taxon>Culicinae</taxon>
        <taxon>Aedini</taxon>
        <taxon>Aedes</taxon>
        <taxon>Stegomyia</taxon>
    </lineage>
</organism>
<dbReference type="PANTHER" id="PTHR22937">
    <property type="entry name" value="E3 UBIQUITIN-PROTEIN LIGASE RNF165"/>
    <property type="match status" value="1"/>
</dbReference>
<feature type="compositionally biased region" description="Polar residues" evidence="8">
    <location>
        <begin position="635"/>
        <end position="649"/>
    </location>
</feature>
<feature type="region of interest" description="Disordered" evidence="8">
    <location>
        <begin position="1"/>
        <end position="27"/>
    </location>
</feature>
<name>A0A6I8T9F7_AEDAE</name>
<evidence type="ECO:0000256" key="1">
    <source>
        <dbReference type="ARBA" id="ARBA00000900"/>
    </source>
</evidence>
<dbReference type="GO" id="GO:0061630">
    <property type="term" value="F:ubiquitin protein ligase activity"/>
    <property type="evidence" value="ECO:0007669"/>
    <property type="project" value="UniProtKB-EC"/>
</dbReference>
<gene>
    <name evidence="10" type="primary">5564631</name>
</gene>
<feature type="region of interest" description="Disordered" evidence="8">
    <location>
        <begin position="116"/>
        <end position="193"/>
    </location>
</feature>
<dbReference type="InterPro" id="IPR001841">
    <property type="entry name" value="Znf_RING"/>
</dbReference>
<feature type="compositionally biased region" description="Basic residues" evidence="8">
    <location>
        <begin position="116"/>
        <end position="125"/>
    </location>
</feature>
<keyword evidence="3" id="KW-0808">Transferase</keyword>
<evidence type="ECO:0000256" key="8">
    <source>
        <dbReference type="SAM" id="MobiDB-lite"/>
    </source>
</evidence>